<feature type="domain" description="SIS" evidence="5">
    <location>
        <begin position="105"/>
        <end position="243"/>
    </location>
</feature>
<dbReference type="GO" id="GO:1901135">
    <property type="term" value="P:carbohydrate derivative metabolic process"/>
    <property type="evidence" value="ECO:0007669"/>
    <property type="project" value="InterPro"/>
</dbReference>
<keyword evidence="7" id="KW-1185">Reference proteome</keyword>
<dbReference type="InterPro" id="IPR000281">
    <property type="entry name" value="HTH_RpiR"/>
</dbReference>
<proteinExistence type="predicted"/>
<dbReference type="Pfam" id="PF01380">
    <property type="entry name" value="SIS"/>
    <property type="match status" value="1"/>
</dbReference>
<evidence type="ECO:0000259" key="5">
    <source>
        <dbReference type="PROSITE" id="PS51464"/>
    </source>
</evidence>
<dbReference type="AlphaFoldDB" id="A0A3N4GQT9"/>
<dbReference type="InterPro" id="IPR035472">
    <property type="entry name" value="RpiR-like_SIS"/>
</dbReference>
<dbReference type="SUPFAM" id="SSF53697">
    <property type="entry name" value="SIS domain"/>
    <property type="match status" value="1"/>
</dbReference>
<evidence type="ECO:0000259" key="4">
    <source>
        <dbReference type="PROSITE" id="PS51071"/>
    </source>
</evidence>
<feature type="domain" description="HTH rpiR-type" evidence="4">
    <location>
        <begin position="1"/>
        <end position="75"/>
    </location>
</feature>
<comment type="caution">
    <text evidence="6">The sequence shown here is derived from an EMBL/GenBank/DDBJ whole genome shotgun (WGS) entry which is preliminary data.</text>
</comment>
<dbReference type="OrthoDB" id="3684496at2"/>
<sequence>MTNQFYSNNQKYTEIEQTVLDYIAEHQENLKQITIQKLADETFTSKSTIFRLAKKLGFDGFTDMIYHLSKNQSIDDDGMLETYTQGLSSNVQKIFKQNEANLQQFIRQIDKEECFIYVIGTGYSGIIGEYLYKKVLGKGELVYYSNGADSNALFLSNIQRITDIICISKSGETDLVNSKAKLAKENKIGVISFTHSPDNSLAKLSDIPFIIDDNQILDRNNINPTQFYSMLLLYLEYLIEKSF</sequence>
<dbReference type="PROSITE" id="PS51464">
    <property type="entry name" value="SIS"/>
    <property type="match status" value="1"/>
</dbReference>
<gene>
    <name evidence="6" type="ORF">EF384_02900</name>
</gene>
<evidence type="ECO:0000313" key="6">
    <source>
        <dbReference type="EMBL" id="RPA60980.1"/>
    </source>
</evidence>
<name>A0A3N4GQT9_9LACT</name>
<evidence type="ECO:0000256" key="3">
    <source>
        <dbReference type="ARBA" id="ARBA00023163"/>
    </source>
</evidence>
<dbReference type="SUPFAM" id="SSF46689">
    <property type="entry name" value="Homeodomain-like"/>
    <property type="match status" value="1"/>
</dbReference>
<organism evidence="6 7">
    <name type="scientific">Aerococcus agrisoli</name>
    <dbReference type="NCBI Taxonomy" id="2487350"/>
    <lineage>
        <taxon>Bacteria</taxon>
        <taxon>Bacillati</taxon>
        <taxon>Bacillota</taxon>
        <taxon>Bacilli</taxon>
        <taxon>Lactobacillales</taxon>
        <taxon>Aerococcaceae</taxon>
        <taxon>Aerococcus</taxon>
    </lineage>
</organism>
<dbReference type="Gene3D" id="1.10.10.10">
    <property type="entry name" value="Winged helix-like DNA-binding domain superfamily/Winged helix DNA-binding domain"/>
    <property type="match status" value="1"/>
</dbReference>
<dbReference type="GO" id="GO:0003677">
    <property type="term" value="F:DNA binding"/>
    <property type="evidence" value="ECO:0007669"/>
    <property type="project" value="UniProtKB-KW"/>
</dbReference>
<dbReference type="EMBL" id="RKMG01000006">
    <property type="protein sequence ID" value="RPA60980.1"/>
    <property type="molecule type" value="Genomic_DNA"/>
</dbReference>
<dbReference type="InterPro" id="IPR001347">
    <property type="entry name" value="SIS_dom"/>
</dbReference>
<evidence type="ECO:0000313" key="7">
    <source>
        <dbReference type="Proteomes" id="UP000273977"/>
    </source>
</evidence>
<dbReference type="GO" id="GO:0097367">
    <property type="term" value="F:carbohydrate derivative binding"/>
    <property type="evidence" value="ECO:0007669"/>
    <property type="project" value="InterPro"/>
</dbReference>
<dbReference type="PROSITE" id="PS51071">
    <property type="entry name" value="HTH_RPIR"/>
    <property type="match status" value="1"/>
</dbReference>
<dbReference type="PANTHER" id="PTHR30514">
    <property type="entry name" value="GLUCOKINASE"/>
    <property type="match status" value="1"/>
</dbReference>
<reference evidence="6 7" key="1">
    <citation type="submission" date="2018-11" db="EMBL/GenBank/DDBJ databases">
        <title>Aerococcus sp. SJQ22, whole genome shotgun sequence.</title>
        <authorList>
            <person name="Sun L."/>
            <person name="Gao X."/>
            <person name="Chen W."/>
            <person name="Huang K."/>
        </authorList>
    </citation>
    <scope>NUCLEOTIDE SEQUENCE [LARGE SCALE GENOMIC DNA]</scope>
    <source>
        <strain evidence="6 7">SJQ22</strain>
    </source>
</reference>
<protein>
    <submittedName>
        <fullName evidence="6">MurR/RpiR family transcriptional regulator</fullName>
    </submittedName>
</protein>
<dbReference type="PANTHER" id="PTHR30514:SF21">
    <property type="entry name" value="RPIR-FAMILY TRANSCRIPTIONAL REGULATOR"/>
    <property type="match status" value="1"/>
</dbReference>
<keyword evidence="2" id="KW-0238">DNA-binding</keyword>
<keyword evidence="1" id="KW-0805">Transcription regulation</keyword>
<dbReference type="InterPro" id="IPR047640">
    <property type="entry name" value="RpiR-like"/>
</dbReference>
<dbReference type="GO" id="GO:0003700">
    <property type="term" value="F:DNA-binding transcription factor activity"/>
    <property type="evidence" value="ECO:0007669"/>
    <property type="project" value="InterPro"/>
</dbReference>
<dbReference type="InterPro" id="IPR046348">
    <property type="entry name" value="SIS_dom_sf"/>
</dbReference>
<accession>A0A3N4GQT9</accession>
<dbReference type="Gene3D" id="3.40.50.10490">
    <property type="entry name" value="Glucose-6-phosphate isomerase like protein, domain 1"/>
    <property type="match status" value="1"/>
</dbReference>
<dbReference type="Proteomes" id="UP000273977">
    <property type="component" value="Unassembled WGS sequence"/>
</dbReference>
<evidence type="ECO:0000256" key="2">
    <source>
        <dbReference type="ARBA" id="ARBA00023125"/>
    </source>
</evidence>
<keyword evidence="3" id="KW-0804">Transcription</keyword>
<dbReference type="Pfam" id="PF01418">
    <property type="entry name" value="HTH_6"/>
    <property type="match status" value="1"/>
</dbReference>
<dbReference type="RefSeq" id="WP_123779494.1">
    <property type="nucleotide sequence ID" value="NZ_RKMG01000006.1"/>
</dbReference>
<dbReference type="CDD" id="cd05013">
    <property type="entry name" value="SIS_RpiR"/>
    <property type="match status" value="1"/>
</dbReference>
<dbReference type="InterPro" id="IPR036388">
    <property type="entry name" value="WH-like_DNA-bd_sf"/>
</dbReference>
<dbReference type="InterPro" id="IPR009057">
    <property type="entry name" value="Homeodomain-like_sf"/>
</dbReference>
<evidence type="ECO:0000256" key="1">
    <source>
        <dbReference type="ARBA" id="ARBA00023015"/>
    </source>
</evidence>